<dbReference type="InterPro" id="IPR017896">
    <property type="entry name" value="4Fe4S_Fe-S-bd"/>
</dbReference>
<evidence type="ECO:0000313" key="9">
    <source>
        <dbReference type="Proteomes" id="UP000199516"/>
    </source>
</evidence>
<keyword evidence="9" id="KW-1185">Reference proteome</keyword>
<evidence type="ECO:0000256" key="5">
    <source>
        <dbReference type="ARBA" id="ARBA00023014"/>
    </source>
</evidence>
<accession>A0A1I2C1D3</accession>
<reference evidence="8 9" key="1">
    <citation type="submission" date="2016-10" db="EMBL/GenBank/DDBJ databases">
        <authorList>
            <person name="de Groot N.N."/>
        </authorList>
    </citation>
    <scope>NUCLEOTIDE SEQUENCE [LARGE SCALE GENOMIC DNA]</scope>
    <source>
        <strain evidence="8 9">DSM 23995</strain>
    </source>
</reference>
<dbReference type="SUPFAM" id="SSF46548">
    <property type="entry name" value="alpha-helical ferredoxin"/>
    <property type="match status" value="1"/>
</dbReference>
<dbReference type="InterPro" id="IPR051460">
    <property type="entry name" value="HdrC_iron-sulfur_subunit"/>
</dbReference>
<dbReference type="InterPro" id="IPR017900">
    <property type="entry name" value="4Fe4S_Fe_S_CS"/>
</dbReference>
<feature type="domain" description="4Fe-4S ferredoxin-type" evidence="7">
    <location>
        <begin position="350"/>
        <end position="380"/>
    </location>
</feature>
<dbReference type="Pfam" id="PF13183">
    <property type="entry name" value="Fer4_8"/>
    <property type="match status" value="1"/>
</dbReference>
<keyword evidence="5" id="KW-0411">Iron-sulfur</keyword>
<dbReference type="InterPro" id="IPR009051">
    <property type="entry name" value="Helical_ferredxn"/>
</dbReference>
<evidence type="ECO:0000256" key="6">
    <source>
        <dbReference type="SAM" id="Phobius"/>
    </source>
</evidence>
<evidence type="ECO:0000259" key="7">
    <source>
        <dbReference type="PROSITE" id="PS51379"/>
    </source>
</evidence>
<evidence type="ECO:0000256" key="2">
    <source>
        <dbReference type="ARBA" id="ARBA00022723"/>
    </source>
</evidence>
<feature type="transmembrane region" description="Helical" evidence="6">
    <location>
        <begin position="95"/>
        <end position="116"/>
    </location>
</feature>
<dbReference type="PANTHER" id="PTHR43255:SF1">
    <property type="entry name" value="IRON-SULFUR-BINDING OXIDOREDUCTASE FADF-RELATED"/>
    <property type="match status" value="1"/>
</dbReference>
<dbReference type="GO" id="GO:0051539">
    <property type="term" value="F:4 iron, 4 sulfur cluster binding"/>
    <property type="evidence" value="ECO:0007669"/>
    <property type="project" value="UniProtKB-KW"/>
</dbReference>
<feature type="transmembrane region" description="Helical" evidence="6">
    <location>
        <begin position="153"/>
        <end position="174"/>
    </location>
</feature>
<dbReference type="STRING" id="930128.SAMN05192532_102628"/>
<protein>
    <submittedName>
        <fullName evidence="8">Fe-S oxidoreductase</fullName>
    </submittedName>
</protein>
<dbReference type="InterPro" id="IPR036197">
    <property type="entry name" value="NarG-like_sf"/>
</dbReference>
<feature type="transmembrane region" description="Helical" evidence="6">
    <location>
        <begin position="194"/>
        <end position="213"/>
    </location>
</feature>
<keyword evidence="1" id="KW-0004">4Fe-4S</keyword>
<dbReference type="Pfam" id="PF02754">
    <property type="entry name" value="CCG"/>
    <property type="match status" value="2"/>
</dbReference>
<keyword evidence="4" id="KW-0408">Iron</keyword>
<feature type="transmembrane region" description="Helical" evidence="6">
    <location>
        <begin position="281"/>
        <end position="301"/>
    </location>
</feature>
<feature type="transmembrane region" description="Helical" evidence="6">
    <location>
        <begin position="257"/>
        <end position="274"/>
    </location>
</feature>
<dbReference type="GO" id="GO:0016491">
    <property type="term" value="F:oxidoreductase activity"/>
    <property type="evidence" value="ECO:0007669"/>
    <property type="project" value="UniProtKB-KW"/>
</dbReference>
<sequence>MLSSYRHHRLEVASTRTAAAGFQRLSPMNGAFAFLLSSFSAYSLEVTSGLCRSRKATSVKVLPVLVAREQGACAFLMKGVVTLSTFLWVNRIVFLLVTVYAVWLFSKAVYTRYVFIKLGKKAEWNRSVKERWEAVLTNVLGQKKLLKDKKSGIIHILFFYGFLLVQFSAIDMIWKGLQPGSHLPLGSVYPYFTLFQEIVVLLILLAVAAAFHRRYIEKLGRLKRGWKAGLVLLFIGGLMISKLVAKGMEMIWLGKDLSWFEPIASGIAIVAAPIEGSAAAVLFFVFWWLHLLFLLTFLVYVPQSKHAHLLAGPANVWLGRTHPVGELASLDFEDEMQEEFGVGKVENFNQKQLLDLYACVECGRCTSMCPATGTGKMLSPMDLLVKMRDHLTEKGAALTSRSPWLPAYAFSRTAGNQYASQSVGKDPEEGYHTQLIGDVITEEEIWACTTCRNCEDQCPVMNEHVDKIIDLRRYLVLTEGKMNPEVQRVMTNIERQGNPWGIHRNEREKWRESREDIHVPTLAEWDREEPPEYLFFVGSMGSYDKRSQKIAQSFARLLQEAGVSFAILGNKEKNSGDTPRRIGNEFLFQELAVSNITEFQKHPIRKIVTIDPHAYNAIKKEYPTFGLEDVDVYHHTEVLADLVREGYLVPHREIKETITYHDSCYLGRYNDIYDPPREILRHIPGLRVVEMERNRENSMCCGAGGGLMWMEEEVGQRVNVERTEQALAVRPSMIGSGCPYCLTMLTDGTKSKEMEEEIATMDIAEILERSVIG</sequence>
<dbReference type="AlphaFoldDB" id="A0A1I2C1D3"/>
<keyword evidence="2" id="KW-0479">Metal-binding</keyword>
<name>A0A1I2C1D3_9BACI</name>
<keyword evidence="6" id="KW-1133">Transmembrane helix</keyword>
<dbReference type="Proteomes" id="UP000199516">
    <property type="component" value="Unassembled WGS sequence"/>
</dbReference>
<keyword evidence="3" id="KW-0560">Oxidoreductase</keyword>
<dbReference type="SUPFAM" id="SSF103501">
    <property type="entry name" value="Respiratory nitrate reductase 1 gamma chain"/>
    <property type="match status" value="1"/>
</dbReference>
<dbReference type="GO" id="GO:0046872">
    <property type="term" value="F:metal ion binding"/>
    <property type="evidence" value="ECO:0007669"/>
    <property type="project" value="UniProtKB-KW"/>
</dbReference>
<dbReference type="InterPro" id="IPR004017">
    <property type="entry name" value="Cys_rich_dom"/>
</dbReference>
<dbReference type="Gene3D" id="1.20.950.20">
    <property type="entry name" value="Transmembrane di-heme cytochromes, Chain C"/>
    <property type="match status" value="1"/>
</dbReference>
<proteinExistence type="predicted"/>
<organism evidence="8 9">
    <name type="scientific">Alteribacillus iranensis</name>
    <dbReference type="NCBI Taxonomy" id="930128"/>
    <lineage>
        <taxon>Bacteria</taxon>
        <taxon>Bacillati</taxon>
        <taxon>Bacillota</taxon>
        <taxon>Bacilli</taxon>
        <taxon>Bacillales</taxon>
        <taxon>Bacillaceae</taxon>
        <taxon>Alteribacillus</taxon>
    </lineage>
</organism>
<dbReference type="PANTHER" id="PTHR43255">
    <property type="entry name" value="IRON-SULFUR-BINDING OXIDOREDUCTASE FADF-RELATED-RELATED"/>
    <property type="match status" value="1"/>
</dbReference>
<feature type="transmembrane region" description="Helical" evidence="6">
    <location>
        <begin position="225"/>
        <end position="245"/>
    </location>
</feature>
<gene>
    <name evidence="8" type="ORF">SAMN05192532_102628</name>
</gene>
<evidence type="ECO:0000256" key="1">
    <source>
        <dbReference type="ARBA" id="ARBA00022485"/>
    </source>
</evidence>
<dbReference type="Gene3D" id="1.10.1060.10">
    <property type="entry name" value="Alpha-helical ferredoxin"/>
    <property type="match status" value="1"/>
</dbReference>
<dbReference type="PROSITE" id="PS51379">
    <property type="entry name" value="4FE4S_FER_2"/>
    <property type="match status" value="1"/>
</dbReference>
<dbReference type="GO" id="GO:0005886">
    <property type="term" value="C:plasma membrane"/>
    <property type="evidence" value="ECO:0007669"/>
    <property type="project" value="TreeGrafter"/>
</dbReference>
<evidence type="ECO:0000313" key="8">
    <source>
        <dbReference type="EMBL" id="SFE62084.1"/>
    </source>
</evidence>
<keyword evidence="6" id="KW-0472">Membrane</keyword>
<dbReference type="PROSITE" id="PS00198">
    <property type="entry name" value="4FE4S_FER_1"/>
    <property type="match status" value="1"/>
</dbReference>
<dbReference type="EMBL" id="FONT01000002">
    <property type="protein sequence ID" value="SFE62084.1"/>
    <property type="molecule type" value="Genomic_DNA"/>
</dbReference>
<evidence type="ECO:0000256" key="4">
    <source>
        <dbReference type="ARBA" id="ARBA00023004"/>
    </source>
</evidence>
<evidence type="ECO:0000256" key="3">
    <source>
        <dbReference type="ARBA" id="ARBA00023002"/>
    </source>
</evidence>
<keyword evidence="6" id="KW-0812">Transmembrane</keyword>